<dbReference type="GO" id="GO:0016491">
    <property type="term" value="F:oxidoreductase activity"/>
    <property type="evidence" value="ECO:0007669"/>
    <property type="project" value="UniProtKB-KW"/>
</dbReference>
<reference evidence="3" key="1">
    <citation type="submission" date="2017-08" db="EMBL/GenBank/DDBJ databases">
        <authorList>
            <person name="Imhoff J.F."/>
            <person name="Rahn T."/>
            <person name="Kuenzel S."/>
            <person name="Neulinger S.C."/>
        </authorList>
    </citation>
    <scope>NUCLEOTIDE SEQUENCE</scope>
    <source>
        <strain evidence="3">DSM 11080</strain>
    </source>
</reference>
<dbReference type="PANTHER" id="PTHR43157">
    <property type="entry name" value="PHOSPHATIDYLINOSITOL-GLYCAN BIOSYNTHESIS CLASS F PROTEIN-RELATED"/>
    <property type="match status" value="1"/>
</dbReference>
<evidence type="ECO:0000313" key="4">
    <source>
        <dbReference type="Proteomes" id="UP001296776"/>
    </source>
</evidence>
<dbReference type="RefSeq" id="WP_200348571.1">
    <property type="nucleotide sequence ID" value="NZ_NRSJ01000063.1"/>
</dbReference>
<keyword evidence="1" id="KW-0560">Oxidoreductase</keyword>
<dbReference type="SUPFAM" id="SSF51735">
    <property type="entry name" value="NAD(P)-binding Rossmann-fold domains"/>
    <property type="match status" value="1"/>
</dbReference>
<gene>
    <name evidence="3" type="ORF">CKO40_21795</name>
</gene>
<evidence type="ECO:0008006" key="5">
    <source>
        <dbReference type="Google" id="ProtNLM"/>
    </source>
</evidence>
<dbReference type="PRINTS" id="PR00080">
    <property type="entry name" value="SDRFAMILY"/>
</dbReference>
<organism evidence="3 4">
    <name type="scientific">Halochromatium glycolicum</name>
    <dbReference type="NCBI Taxonomy" id="85075"/>
    <lineage>
        <taxon>Bacteria</taxon>
        <taxon>Pseudomonadati</taxon>
        <taxon>Pseudomonadota</taxon>
        <taxon>Gammaproteobacteria</taxon>
        <taxon>Chromatiales</taxon>
        <taxon>Chromatiaceae</taxon>
        <taxon>Halochromatium</taxon>
    </lineage>
</organism>
<dbReference type="PRINTS" id="PR00081">
    <property type="entry name" value="GDHRDH"/>
</dbReference>
<comment type="similarity">
    <text evidence="2">Belongs to the short-chain dehydrogenases/reductases (SDR) family.</text>
</comment>
<proteinExistence type="inferred from homology"/>
<evidence type="ECO:0000256" key="2">
    <source>
        <dbReference type="RuleBase" id="RU000363"/>
    </source>
</evidence>
<evidence type="ECO:0000313" key="3">
    <source>
        <dbReference type="EMBL" id="MBK1707093.1"/>
    </source>
</evidence>
<dbReference type="InterPro" id="IPR002347">
    <property type="entry name" value="SDR_fam"/>
</dbReference>
<dbReference type="PANTHER" id="PTHR43157:SF31">
    <property type="entry name" value="PHOSPHATIDYLINOSITOL-GLYCAN BIOSYNTHESIS CLASS F PROTEIN"/>
    <property type="match status" value="1"/>
</dbReference>
<comment type="caution">
    <text evidence="3">The sequence shown here is derived from an EMBL/GenBank/DDBJ whole genome shotgun (WGS) entry which is preliminary data.</text>
</comment>
<accession>A0AAJ0U857</accession>
<dbReference type="AlphaFoldDB" id="A0AAJ0U857"/>
<dbReference type="Pfam" id="PF00106">
    <property type="entry name" value="adh_short"/>
    <property type="match status" value="1"/>
</dbReference>
<dbReference type="Proteomes" id="UP001296776">
    <property type="component" value="Unassembled WGS sequence"/>
</dbReference>
<sequence length="276" mass="29252">MTDDLRGHVALVTGATDGIGRLTAARLSARGATVLVHGRNREKVDAVVAEIEQDGGKARGVVADLAAIGQVRRLAHEVLETTPRLDILINNAGVGDPRGPRRESDDGYELHFAVNTLAPVALTRLLADRLAETAQDVGLARVVMVASVAQAEIDLDDPMLTHGYDGMRAYAQSKLALVMATMELAEALKPRGVTVNALHPGTLLNTKMVREGFGSALGPADAGAEAEEHLATAPMLADITGAYFDRMDQAEPEVQARDGDARRRLMALLDQLAEAA</sequence>
<protein>
    <recommendedName>
        <fullName evidence="5">SDR family NAD(P)-dependent oxidoreductase</fullName>
    </recommendedName>
</protein>
<dbReference type="EMBL" id="NRSJ01000063">
    <property type="protein sequence ID" value="MBK1707093.1"/>
    <property type="molecule type" value="Genomic_DNA"/>
</dbReference>
<keyword evidence="4" id="KW-1185">Reference proteome</keyword>
<reference evidence="3" key="2">
    <citation type="journal article" date="2020" name="Microorganisms">
        <title>Osmotic Adaptation and Compatible Solute Biosynthesis of Phototrophic Bacteria as Revealed from Genome Analyses.</title>
        <authorList>
            <person name="Imhoff J.F."/>
            <person name="Rahn T."/>
            <person name="Kunzel S."/>
            <person name="Keller A."/>
            <person name="Neulinger S.C."/>
        </authorList>
    </citation>
    <scope>NUCLEOTIDE SEQUENCE</scope>
    <source>
        <strain evidence="3">DSM 11080</strain>
    </source>
</reference>
<evidence type="ECO:0000256" key="1">
    <source>
        <dbReference type="ARBA" id="ARBA00023002"/>
    </source>
</evidence>
<dbReference type="Gene3D" id="3.40.50.720">
    <property type="entry name" value="NAD(P)-binding Rossmann-like Domain"/>
    <property type="match status" value="1"/>
</dbReference>
<name>A0AAJ0U857_9GAMM</name>
<dbReference type="InterPro" id="IPR036291">
    <property type="entry name" value="NAD(P)-bd_dom_sf"/>
</dbReference>